<protein>
    <recommendedName>
        <fullName evidence="6">Glycolate oxidase iron-sulfur subunit</fullName>
        <ecNumber evidence="6">1.1.99.14</ecNumber>
    </recommendedName>
</protein>
<proteinExistence type="predicted"/>
<keyword evidence="3" id="KW-0677">Repeat</keyword>
<dbReference type="PANTHER" id="PTHR32479">
    <property type="entry name" value="GLYCOLATE OXIDASE IRON-SULFUR SUBUNIT"/>
    <property type="match status" value="1"/>
</dbReference>
<keyword evidence="1 6" id="KW-0004">4Fe-4S</keyword>
<dbReference type="PANTHER" id="PTHR32479:SF17">
    <property type="entry name" value="GLYCOLATE OXIDASE IRON-SULFUR SUBUNIT"/>
    <property type="match status" value="1"/>
</dbReference>
<keyword evidence="2 6" id="KW-0479">Metal-binding</keyword>
<dbReference type="GO" id="GO:0046872">
    <property type="term" value="F:metal ion binding"/>
    <property type="evidence" value="ECO:0007669"/>
    <property type="project" value="UniProtKB-UniRule"/>
</dbReference>
<dbReference type="InterPro" id="IPR012257">
    <property type="entry name" value="Glc_ox_4Fe-4S"/>
</dbReference>
<name>A0A9X3MZL3_9ACTN</name>
<feature type="domain" description="4Fe-4S ferredoxin-type" evidence="7">
    <location>
        <begin position="9"/>
        <end position="39"/>
    </location>
</feature>
<evidence type="ECO:0000256" key="3">
    <source>
        <dbReference type="ARBA" id="ARBA00022737"/>
    </source>
</evidence>
<accession>A0A9X3MZL3</accession>
<keyword evidence="6" id="KW-0249">Electron transport</keyword>
<dbReference type="Gene3D" id="1.10.1060.10">
    <property type="entry name" value="Alpha-helical ferredoxin"/>
    <property type="match status" value="1"/>
</dbReference>
<keyword evidence="6" id="KW-0813">Transport</keyword>
<evidence type="ECO:0000256" key="4">
    <source>
        <dbReference type="ARBA" id="ARBA00023004"/>
    </source>
</evidence>
<keyword evidence="9" id="KW-1185">Reference proteome</keyword>
<evidence type="ECO:0000259" key="7">
    <source>
        <dbReference type="PROSITE" id="PS51379"/>
    </source>
</evidence>
<comment type="function">
    <text evidence="6">Component of a complex that catalyzes the oxidation of glycolate to glyoxylate.</text>
</comment>
<comment type="catalytic activity">
    <reaction evidence="6">
        <text>(R)-lactate + A = pyruvate + AH2</text>
        <dbReference type="Rhea" id="RHEA:15089"/>
        <dbReference type="ChEBI" id="CHEBI:13193"/>
        <dbReference type="ChEBI" id="CHEBI:15361"/>
        <dbReference type="ChEBI" id="CHEBI:16004"/>
        <dbReference type="ChEBI" id="CHEBI:17499"/>
    </reaction>
</comment>
<dbReference type="Pfam" id="PF13183">
    <property type="entry name" value="Fer4_8"/>
    <property type="match status" value="1"/>
</dbReference>
<evidence type="ECO:0000313" key="8">
    <source>
        <dbReference type="EMBL" id="MDA0164137.1"/>
    </source>
</evidence>
<dbReference type="InterPro" id="IPR017900">
    <property type="entry name" value="4Fe4S_Fe_S_CS"/>
</dbReference>
<dbReference type="EC" id="1.1.99.14" evidence="6"/>
<dbReference type="SUPFAM" id="SSF54862">
    <property type="entry name" value="4Fe-4S ferredoxins"/>
    <property type="match status" value="1"/>
</dbReference>
<feature type="domain" description="4Fe-4S ferredoxin-type" evidence="7">
    <location>
        <begin position="61"/>
        <end position="92"/>
    </location>
</feature>
<comment type="caution">
    <text evidence="8">The sequence shown here is derived from an EMBL/GenBank/DDBJ whole genome shotgun (WGS) entry which is preliminary data.</text>
</comment>
<keyword evidence="5 6" id="KW-0411">Iron-sulfur</keyword>
<dbReference type="Pfam" id="PF02754">
    <property type="entry name" value="CCG"/>
    <property type="match status" value="2"/>
</dbReference>
<evidence type="ECO:0000256" key="5">
    <source>
        <dbReference type="ARBA" id="ARBA00023014"/>
    </source>
</evidence>
<dbReference type="InterPro" id="IPR004017">
    <property type="entry name" value="Cys_rich_dom"/>
</dbReference>
<dbReference type="EMBL" id="JAPDOD010000031">
    <property type="protein sequence ID" value="MDA0164137.1"/>
    <property type="molecule type" value="Genomic_DNA"/>
</dbReference>
<comment type="cofactor">
    <cofactor evidence="6">
        <name>[4Fe-4S] cluster</name>
        <dbReference type="ChEBI" id="CHEBI:49883"/>
    </cofactor>
    <text evidence="6">Binds 2 [4Fe-4S] clusters.</text>
</comment>
<dbReference type="GO" id="GO:0051539">
    <property type="term" value="F:4 iron, 4 sulfur cluster binding"/>
    <property type="evidence" value="ECO:0007669"/>
    <property type="project" value="UniProtKB-UniRule"/>
</dbReference>
<sequence length="407" mass="44446">MSAAWDTTHPPDPDLIKDCVHCGFCLPTCPSYAVFEDEMDSPRGRIVLMKVGHEEGSTISPEMVTHFDRCLGCMACVTACPSGVQYDKLIERTRPQLERSEARTWQERAYKKAIFAVFTHPARLRALAPGAKLGPKLAPLVPTARLKSMLSLAPSKATYRPLPKVKRSPAPVQRGRVAFMQGCIQRVFFGDVNAATVRVLTAEGFEVHSPRSPRCCGALQMHSGVEEEALPLAEATIAAYEGFDHIVTNVAGCGSVMKDYGHLLDTDRAREFSAKVVDVHEFLAAHEPQAVRKPIELRAAYHDACHLAHAQKVRLQPRELLRGIPGIELLEPAEWELCCGSAGIYNLLQPEAAAKLGARKADNLRATGAEAIAAANPGCALQIAKHLDLPIYHPMTLLDMSLRGVKP</sequence>
<evidence type="ECO:0000256" key="1">
    <source>
        <dbReference type="ARBA" id="ARBA00022485"/>
    </source>
</evidence>
<reference evidence="8" key="1">
    <citation type="submission" date="2022-10" db="EMBL/GenBank/DDBJ databases">
        <title>The WGS of Solirubrobacter ginsenosidimutans DSM 21036.</title>
        <authorList>
            <person name="Jiang Z."/>
        </authorList>
    </citation>
    <scope>NUCLEOTIDE SEQUENCE</scope>
    <source>
        <strain evidence="8">DSM 21036</strain>
    </source>
</reference>
<dbReference type="Proteomes" id="UP001149140">
    <property type="component" value="Unassembled WGS sequence"/>
</dbReference>
<dbReference type="RefSeq" id="WP_270043387.1">
    <property type="nucleotide sequence ID" value="NZ_JAPDOD010000031.1"/>
</dbReference>
<keyword evidence="4 6" id="KW-0408">Iron</keyword>
<evidence type="ECO:0000313" key="9">
    <source>
        <dbReference type="Proteomes" id="UP001149140"/>
    </source>
</evidence>
<gene>
    <name evidence="8" type="ORF">OM076_27940</name>
</gene>
<comment type="catalytic activity">
    <reaction evidence="6">
        <text>glycolate + A = glyoxylate + AH2</text>
        <dbReference type="Rhea" id="RHEA:21264"/>
        <dbReference type="ChEBI" id="CHEBI:13193"/>
        <dbReference type="ChEBI" id="CHEBI:17499"/>
        <dbReference type="ChEBI" id="CHEBI:29805"/>
        <dbReference type="ChEBI" id="CHEBI:36655"/>
        <dbReference type="EC" id="1.1.99.14"/>
    </reaction>
</comment>
<dbReference type="PROSITE" id="PS00198">
    <property type="entry name" value="4FE4S_FER_1"/>
    <property type="match status" value="1"/>
</dbReference>
<organism evidence="8 9">
    <name type="scientific">Solirubrobacter ginsenosidimutans</name>
    <dbReference type="NCBI Taxonomy" id="490573"/>
    <lineage>
        <taxon>Bacteria</taxon>
        <taxon>Bacillati</taxon>
        <taxon>Actinomycetota</taxon>
        <taxon>Thermoleophilia</taxon>
        <taxon>Solirubrobacterales</taxon>
        <taxon>Solirubrobacteraceae</taxon>
        <taxon>Solirubrobacter</taxon>
    </lineage>
</organism>
<dbReference type="PROSITE" id="PS51379">
    <property type="entry name" value="4FE4S_FER_2"/>
    <property type="match status" value="2"/>
</dbReference>
<dbReference type="AlphaFoldDB" id="A0A9X3MZL3"/>
<dbReference type="GO" id="GO:0019154">
    <property type="term" value="F:glycolate dehydrogenase activity"/>
    <property type="evidence" value="ECO:0007669"/>
    <property type="project" value="UniProtKB-EC"/>
</dbReference>
<dbReference type="InterPro" id="IPR009051">
    <property type="entry name" value="Helical_ferredxn"/>
</dbReference>
<evidence type="ECO:0000256" key="6">
    <source>
        <dbReference type="PIRNR" id="PIRNR000139"/>
    </source>
</evidence>
<evidence type="ECO:0000256" key="2">
    <source>
        <dbReference type="ARBA" id="ARBA00022723"/>
    </source>
</evidence>
<dbReference type="PIRSF" id="PIRSF000139">
    <property type="entry name" value="Glc_ox_4Fe-4S"/>
    <property type="match status" value="1"/>
</dbReference>
<dbReference type="InterPro" id="IPR017896">
    <property type="entry name" value="4Fe4S_Fe-S-bd"/>
</dbReference>